<feature type="domain" description="Response regulatory" evidence="6">
    <location>
        <begin position="635"/>
        <end position="759"/>
    </location>
</feature>
<name>A0A1Y2HQ52_9FUNG</name>
<dbReference type="GO" id="GO:0000160">
    <property type="term" value="P:phosphorelay signal transduction system"/>
    <property type="evidence" value="ECO:0007669"/>
    <property type="project" value="UniProtKB-KW"/>
</dbReference>
<dbReference type="Proteomes" id="UP000193411">
    <property type="component" value="Unassembled WGS sequence"/>
</dbReference>
<dbReference type="SMART" id="SM00448">
    <property type="entry name" value="REC"/>
    <property type="match status" value="1"/>
</dbReference>
<evidence type="ECO:0000259" key="6">
    <source>
        <dbReference type="PROSITE" id="PS50110"/>
    </source>
</evidence>
<reference evidence="7 8" key="1">
    <citation type="submission" date="2016-07" db="EMBL/GenBank/DDBJ databases">
        <title>Pervasive Adenine N6-methylation of Active Genes in Fungi.</title>
        <authorList>
            <consortium name="DOE Joint Genome Institute"/>
            <person name="Mondo S.J."/>
            <person name="Dannebaum R.O."/>
            <person name="Kuo R.C."/>
            <person name="Labutti K."/>
            <person name="Haridas S."/>
            <person name="Kuo A."/>
            <person name="Salamov A."/>
            <person name="Ahrendt S.R."/>
            <person name="Lipzen A."/>
            <person name="Sullivan W."/>
            <person name="Andreopoulos W.B."/>
            <person name="Clum A."/>
            <person name="Lindquist E."/>
            <person name="Daum C."/>
            <person name="Ramamoorthy G.K."/>
            <person name="Gryganskyi A."/>
            <person name="Culley D."/>
            <person name="Magnuson J.K."/>
            <person name="James T.Y."/>
            <person name="O'Malley M.A."/>
            <person name="Stajich J.E."/>
            <person name="Spatafora J.W."/>
            <person name="Visel A."/>
            <person name="Grigoriev I.V."/>
        </authorList>
    </citation>
    <scope>NUCLEOTIDE SEQUENCE [LARGE SCALE GENOMIC DNA]</scope>
    <source>
        <strain evidence="7 8">PL171</strain>
    </source>
</reference>
<dbReference type="STRING" id="765915.A0A1Y2HQ52"/>
<dbReference type="OrthoDB" id="60033at2759"/>
<evidence type="ECO:0000313" key="7">
    <source>
        <dbReference type="EMBL" id="ORZ36737.1"/>
    </source>
</evidence>
<protein>
    <recommendedName>
        <fullName evidence="6">Response regulatory domain-containing protein</fullName>
    </recommendedName>
</protein>
<feature type="region of interest" description="Disordered" evidence="4">
    <location>
        <begin position="444"/>
        <end position="475"/>
    </location>
</feature>
<evidence type="ECO:0000256" key="2">
    <source>
        <dbReference type="ARBA" id="ARBA00023012"/>
    </source>
</evidence>
<feature type="modified residue" description="4-aspartylphosphate" evidence="3">
    <location>
        <position position="690"/>
    </location>
</feature>
<evidence type="ECO:0000256" key="1">
    <source>
        <dbReference type="ARBA" id="ARBA00022553"/>
    </source>
</evidence>
<dbReference type="InterPro" id="IPR001789">
    <property type="entry name" value="Sig_transdc_resp-reg_receiver"/>
</dbReference>
<keyword evidence="1 3" id="KW-0597">Phosphoprotein</keyword>
<dbReference type="PANTHER" id="PTHR45339">
    <property type="entry name" value="HYBRID SIGNAL TRANSDUCTION HISTIDINE KINASE J"/>
    <property type="match status" value="1"/>
</dbReference>
<gene>
    <name evidence="7" type="ORF">BCR44DRAFT_1058829</name>
</gene>
<dbReference type="InterPro" id="IPR011006">
    <property type="entry name" value="CheY-like_superfamily"/>
</dbReference>
<dbReference type="InterPro" id="IPR035965">
    <property type="entry name" value="PAS-like_dom_sf"/>
</dbReference>
<sequence>MSIRLFQVIGDRVGDLPIDLDVVDDGSQTTMYSSRSTRELEDRTLKVPVMAVNRMWTLLCMPVAKYPINVYHTWSYVTAIALVIISCPLSLVLLVLIHKLDQASQVRRELAKSRSMLRAIRARAAACIQAMPHYLVVLDAEGHLVAMNHAASTLFAAAPPHSDELRSVRSVILDPALDASGASSTNSHVLAAPIRFPPGRRQVRVVRPDGSVFPGDLIVSDSSPAPAHTAANLDRDESGWVGQVLLLTDISVKVAQLKGLEEARSDISIANTERRALLRLWCRELCRLGHRVSTWALRHPESTLSREDRIGVWCAGNHVQTLAKDTLALSGMPLPNLSPGDRVPLDPWVRYTFALRNQIRGHELDLELTSVSQYGNLVLVSNPAPELLAMLGRVIDLVQYMARPQSKVGMVVTLSQASGEAGAQEDGGQGPQYQLAVAATFCPPEPPAQTATESPESSNHNSRTPSPTVPPSPILSETAMLGMHLASTGAEFRSAFTFPVIQHIARSLHGVVSVQPAAGKCDVTVTLPPQCFDLTLTSDAVQDLAVAEQLYVPRWLAIKNFAHTDSPHSMFAAVQETEGTNAADCSSSTPLLDFAVVAPTDVVVAIPAPELGEPPPTPPPPLLAPIPFDPPINRRVLVVEDNDLVRRINCSGLKRLGFTTIEADSGEAAVAVFERILRGAEPNVALVLMDLVMPKMDGIAAARAIRAMGPPTWPVPIVAFTANAIGDEQETVMKSGHFCAFYTKGTSKGVGVLEAIVSKWVHGWSK</sequence>
<feature type="compositionally biased region" description="Polar residues" evidence="4">
    <location>
        <begin position="449"/>
        <end position="463"/>
    </location>
</feature>
<keyword evidence="2" id="KW-0902">Two-component regulatory system</keyword>
<dbReference type="AlphaFoldDB" id="A0A1Y2HQ52"/>
<proteinExistence type="predicted"/>
<dbReference type="Gene3D" id="3.30.450.20">
    <property type="entry name" value="PAS domain"/>
    <property type="match status" value="1"/>
</dbReference>
<dbReference type="SUPFAM" id="SSF52172">
    <property type="entry name" value="CheY-like"/>
    <property type="match status" value="1"/>
</dbReference>
<dbReference type="Gene3D" id="3.40.50.2300">
    <property type="match status" value="1"/>
</dbReference>
<feature type="transmembrane region" description="Helical" evidence="5">
    <location>
        <begin position="76"/>
        <end position="97"/>
    </location>
</feature>
<keyword evidence="5" id="KW-0812">Transmembrane</keyword>
<dbReference type="CDD" id="cd17546">
    <property type="entry name" value="REC_hyHK_CKI1_RcsC-like"/>
    <property type="match status" value="1"/>
</dbReference>
<keyword evidence="8" id="KW-1185">Reference proteome</keyword>
<comment type="caution">
    <text evidence="7">The sequence shown here is derived from an EMBL/GenBank/DDBJ whole genome shotgun (WGS) entry which is preliminary data.</text>
</comment>
<dbReference type="PANTHER" id="PTHR45339:SF1">
    <property type="entry name" value="HYBRID SIGNAL TRANSDUCTION HISTIDINE KINASE J"/>
    <property type="match status" value="1"/>
</dbReference>
<dbReference type="Pfam" id="PF00072">
    <property type="entry name" value="Response_reg"/>
    <property type="match status" value="1"/>
</dbReference>
<keyword evidence="5" id="KW-1133">Transmembrane helix</keyword>
<accession>A0A1Y2HQ52</accession>
<organism evidence="7 8">
    <name type="scientific">Catenaria anguillulae PL171</name>
    <dbReference type="NCBI Taxonomy" id="765915"/>
    <lineage>
        <taxon>Eukaryota</taxon>
        <taxon>Fungi</taxon>
        <taxon>Fungi incertae sedis</taxon>
        <taxon>Blastocladiomycota</taxon>
        <taxon>Blastocladiomycetes</taxon>
        <taxon>Blastocladiales</taxon>
        <taxon>Catenariaceae</taxon>
        <taxon>Catenaria</taxon>
    </lineage>
</organism>
<dbReference type="PROSITE" id="PS50110">
    <property type="entry name" value="RESPONSE_REGULATORY"/>
    <property type="match status" value="1"/>
</dbReference>
<dbReference type="EMBL" id="MCFL01000015">
    <property type="protein sequence ID" value="ORZ36737.1"/>
    <property type="molecule type" value="Genomic_DNA"/>
</dbReference>
<evidence type="ECO:0000256" key="3">
    <source>
        <dbReference type="PROSITE-ProRule" id="PRU00169"/>
    </source>
</evidence>
<dbReference type="SUPFAM" id="SSF55785">
    <property type="entry name" value="PYP-like sensor domain (PAS domain)"/>
    <property type="match status" value="1"/>
</dbReference>
<evidence type="ECO:0000256" key="5">
    <source>
        <dbReference type="SAM" id="Phobius"/>
    </source>
</evidence>
<evidence type="ECO:0000256" key="4">
    <source>
        <dbReference type="SAM" id="MobiDB-lite"/>
    </source>
</evidence>
<keyword evidence="5" id="KW-0472">Membrane</keyword>
<evidence type="ECO:0000313" key="8">
    <source>
        <dbReference type="Proteomes" id="UP000193411"/>
    </source>
</evidence>